<dbReference type="Proteomes" id="UP000827872">
    <property type="component" value="Linkage Group LG07"/>
</dbReference>
<comment type="caution">
    <text evidence="1">The sequence shown here is derived from an EMBL/GenBank/DDBJ whole genome shotgun (WGS) entry which is preliminary data.</text>
</comment>
<name>A0ACB8EQA4_9SAUR</name>
<evidence type="ECO:0000313" key="2">
    <source>
        <dbReference type="Proteomes" id="UP000827872"/>
    </source>
</evidence>
<keyword evidence="2" id="KW-1185">Reference proteome</keyword>
<organism evidence="1 2">
    <name type="scientific">Sphaerodactylus townsendi</name>
    <dbReference type="NCBI Taxonomy" id="933632"/>
    <lineage>
        <taxon>Eukaryota</taxon>
        <taxon>Metazoa</taxon>
        <taxon>Chordata</taxon>
        <taxon>Craniata</taxon>
        <taxon>Vertebrata</taxon>
        <taxon>Euteleostomi</taxon>
        <taxon>Lepidosauria</taxon>
        <taxon>Squamata</taxon>
        <taxon>Bifurcata</taxon>
        <taxon>Gekkota</taxon>
        <taxon>Sphaerodactylidae</taxon>
        <taxon>Sphaerodactylus</taxon>
    </lineage>
</organism>
<gene>
    <name evidence="1" type="ORF">K3G42_017309</name>
</gene>
<reference evidence="1" key="1">
    <citation type="submission" date="2021-08" db="EMBL/GenBank/DDBJ databases">
        <title>The first chromosome-level gecko genome reveals the dynamic sex chromosomes of Neotropical dwarf geckos (Sphaerodactylidae: Sphaerodactylus).</title>
        <authorList>
            <person name="Pinto B.J."/>
            <person name="Keating S.E."/>
            <person name="Gamble T."/>
        </authorList>
    </citation>
    <scope>NUCLEOTIDE SEQUENCE</scope>
    <source>
        <strain evidence="1">TG3544</strain>
    </source>
</reference>
<proteinExistence type="predicted"/>
<protein>
    <submittedName>
        <fullName evidence="1">Uncharacterized protein</fullName>
    </submittedName>
</protein>
<dbReference type="EMBL" id="CM037620">
    <property type="protein sequence ID" value="KAH7994860.1"/>
    <property type="molecule type" value="Genomic_DNA"/>
</dbReference>
<accession>A0ACB8EQA4</accession>
<sequence>MNALLDLVNTTYFIHSSFVLSESGTYLNHCTQNLELQQVEHELGMEFDALPCSPSVQPSTLGYLLCMGPLLFHKIHMPKPISYMSHCMSLVLYCCIHFPVVNLSAPLLCNIFKVLNSSGIL</sequence>
<evidence type="ECO:0000313" key="1">
    <source>
        <dbReference type="EMBL" id="KAH7994860.1"/>
    </source>
</evidence>